<comment type="caution">
    <text evidence="2">The sequence shown here is derived from an EMBL/GenBank/DDBJ whole genome shotgun (WGS) entry which is preliminary data.</text>
</comment>
<feature type="chain" id="PRO_5009514705" evidence="1">
    <location>
        <begin position="21"/>
        <end position="159"/>
    </location>
</feature>
<proteinExistence type="predicted"/>
<gene>
    <name evidence="2" type="ORF">A2Y85_08025</name>
</gene>
<feature type="signal peptide" evidence="1">
    <location>
        <begin position="1"/>
        <end position="20"/>
    </location>
</feature>
<dbReference type="AlphaFoldDB" id="A0A1F4U1H5"/>
<dbReference type="EMBL" id="MEUM01000166">
    <property type="protein sequence ID" value="OGC38796.1"/>
    <property type="molecule type" value="Genomic_DNA"/>
</dbReference>
<sequence>MKKILVLLCVIALYLACDYATDNTSLYPDVELVSMNPMGWYTGGTDTTVSASIDETIFVAENSVDCYLSKLIWTYHHEDGSTFAGPEEISLYMKVPGKTGSDADSAKLENIQIPLLPVWQNVQPGSQCRVQLNYVFVDEYWGSRYDTVVAWFGIYMWPQ</sequence>
<evidence type="ECO:0000256" key="1">
    <source>
        <dbReference type="SAM" id="SignalP"/>
    </source>
</evidence>
<dbReference type="Proteomes" id="UP000177025">
    <property type="component" value="Unassembled WGS sequence"/>
</dbReference>
<evidence type="ECO:0000313" key="2">
    <source>
        <dbReference type="EMBL" id="OGC38796.1"/>
    </source>
</evidence>
<name>A0A1F4U1H5_UNCW3</name>
<reference evidence="2 3" key="1">
    <citation type="journal article" date="2016" name="Nat. Commun.">
        <title>Thousands of microbial genomes shed light on interconnected biogeochemical processes in an aquifer system.</title>
        <authorList>
            <person name="Anantharaman K."/>
            <person name="Brown C.T."/>
            <person name="Hug L.A."/>
            <person name="Sharon I."/>
            <person name="Castelle C.J."/>
            <person name="Probst A.J."/>
            <person name="Thomas B.C."/>
            <person name="Singh A."/>
            <person name="Wilkins M.J."/>
            <person name="Karaoz U."/>
            <person name="Brodie E.L."/>
            <person name="Williams K.H."/>
            <person name="Hubbard S.S."/>
            <person name="Banfield J.F."/>
        </authorList>
    </citation>
    <scope>NUCLEOTIDE SEQUENCE [LARGE SCALE GENOMIC DNA]</scope>
</reference>
<organism evidence="2 3">
    <name type="scientific">candidate division WOR-3 bacterium RBG_13_43_14</name>
    <dbReference type="NCBI Taxonomy" id="1802590"/>
    <lineage>
        <taxon>Bacteria</taxon>
        <taxon>Bacteria division WOR-3</taxon>
    </lineage>
</organism>
<protein>
    <submittedName>
        <fullName evidence="2">Uncharacterized protein</fullName>
    </submittedName>
</protein>
<keyword evidence="1" id="KW-0732">Signal</keyword>
<evidence type="ECO:0000313" key="3">
    <source>
        <dbReference type="Proteomes" id="UP000177025"/>
    </source>
</evidence>
<accession>A0A1F4U1H5</accession>